<gene>
    <name evidence="1" type="ORF">REIFOR_00774</name>
</gene>
<dbReference type="AlphaFoldDB" id="A0A2K8KMK5"/>
<dbReference type="KEGG" id="rfo:REIFOR_00774"/>
<evidence type="ECO:0000313" key="2">
    <source>
        <dbReference type="Proteomes" id="UP000229757"/>
    </source>
</evidence>
<dbReference type="SUPFAM" id="SSF56954">
    <property type="entry name" value="Outer membrane efflux proteins (OEP)"/>
    <property type="match status" value="1"/>
</dbReference>
<evidence type="ECO:0000313" key="1">
    <source>
        <dbReference type="EMBL" id="ATX75942.1"/>
    </source>
</evidence>
<sequence length="468" mass="53101">MTGWFRLVMYLFGTIIPLTCFSEDTESFRFNEYFDEVSQSNVLLSNAKAMQGVLVFKNQSALDDYKWKYEISNTLSFTERILGPGGEQAGSARVPFLASANKSSFSISERSTFGTLTNLNIGLTLSDGDDWVNSETISLGVEQSLAFKRELALYRARRDLMIAQSRVIESDQQRIINAEYQRILKSYLDSALAYKELEFLGFSKSVSDMELTLGEVNYKQGVIDEFEMLNLKIKNKEFEIEFEDAREDFEISTISVCSEYQSSCPNLVGKGLEMPYDLLAKIDRNFNSDGVIGRIVEIESLSNNISNINATISSLDVGSSVKIFASYSVSSVDLSESDSTWSIGASWRYKFDSKEKRINEISREIEFENSKESLAREARLNFNSTGVFEQITRKRKALALKNEKLNLTKLLYDSKEKMKFLGVLSDFELLKEEEKIRGAELEVLKNQVELTYQYITLLSKAGMALDIL</sequence>
<protein>
    <submittedName>
        <fullName evidence="1">Uncharacterized protein</fullName>
    </submittedName>
</protein>
<dbReference type="EMBL" id="CP011797">
    <property type="protein sequence ID" value="ATX75942.1"/>
    <property type="molecule type" value="Genomic_DNA"/>
</dbReference>
<reference evidence="1 2" key="1">
    <citation type="journal article" date="2017" name="Environ. Microbiol.">
        <title>Genomic and physiological analyses of 'Reinekea forsetii' reveal a versatile opportunistic lifestyle during spring algae blooms.</title>
        <authorList>
            <person name="Avci B."/>
            <person name="Hahnke R.L."/>
            <person name="Chafee M."/>
            <person name="Fischer T."/>
            <person name="Gruber-Vodicka H."/>
            <person name="Tegetmeyer H.E."/>
            <person name="Harder J."/>
            <person name="Fuchs B.M."/>
            <person name="Amann R.I."/>
            <person name="Teeling H."/>
        </authorList>
    </citation>
    <scope>NUCLEOTIDE SEQUENCE [LARGE SCALE GENOMIC DNA]</scope>
    <source>
        <strain evidence="1 2">Hel1_31_D35</strain>
    </source>
</reference>
<dbReference type="Proteomes" id="UP000229757">
    <property type="component" value="Chromosome"/>
</dbReference>
<accession>A0A2K8KMK5</accession>
<proteinExistence type="predicted"/>
<name>A0A2K8KMK5_9GAMM</name>
<keyword evidence="2" id="KW-1185">Reference proteome</keyword>
<organism evidence="1 2">
    <name type="scientific">Reinekea forsetii</name>
    <dbReference type="NCBI Taxonomy" id="1336806"/>
    <lineage>
        <taxon>Bacteria</taxon>
        <taxon>Pseudomonadati</taxon>
        <taxon>Pseudomonadota</taxon>
        <taxon>Gammaproteobacteria</taxon>
        <taxon>Oceanospirillales</taxon>
        <taxon>Saccharospirillaceae</taxon>
        <taxon>Reinekea</taxon>
    </lineage>
</organism>
<dbReference type="Gene3D" id="1.20.1600.10">
    <property type="entry name" value="Outer membrane efflux proteins (OEP)"/>
    <property type="match status" value="1"/>
</dbReference>